<comment type="caution">
    <text evidence="5">Lacks conserved residue(s) required for the propagation of feature annotation.</text>
</comment>
<comment type="domain">
    <text evidence="5">Consists of three domains, a large central CORE domain and two small peripheral domains, NMPbind and LID, which undergo movements during catalysis. The LID domain closes over the site of phosphoryl transfer upon ATP binding. Assembling and dissambling the active center during each catalytic cycle provides an effective means to prevent ATP hydrolysis.</text>
</comment>
<feature type="binding site" evidence="5">
    <location>
        <position position="129"/>
    </location>
    <ligand>
        <name>ATP</name>
        <dbReference type="ChEBI" id="CHEBI:30616"/>
    </ligand>
</feature>
<dbReference type="NCBIfam" id="NF011100">
    <property type="entry name" value="PRK14527.1"/>
    <property type="match status" value="1"/>
</dbReference>
<dbReference type="NCBIfam" id="NF011104">
    <property type="entry name" value="PRK14531.1"/>
    <property type="match status" value="1"/>
</dbReference>
<feature type="binding site" evidence="5">
    <location>
        <position position="33"/>
    </location>
    <ligand>
        <name>AMP</name>
        <dbReference type="ChEBI" id="CHEBI:456215"/>
    </ligand>
</feature>
<evidence type="ECO:0000256" key="5">
    <source>
        <dbReference type="HAMAP-Rule" id="MF_00235"/>
    </source>
</evidence>
<dbReference type="InterPro" id="IPR027417">
    <property type="entry name" value="P-loop_NTPase"/>
</dbReference>
<evidence type="ECO:0000256" key="6">
    <source>
        <dbReference type="RuleBase" id="RU003330"/>
    </source>
</evidence>
<dbReference type="PRINTS" id="PR00094">
    <property type="entry name" value="ADENYLTKNASE"/>
</dbReference>
<proteinExistence type="inferred from homology"/>
<dbReference type="Proteomes" id="UP001243212">
    <property type="component" value="Unassembled WGS sequence"/>
</dbReference>
<feature type="binding site" evidence="5">
    <location>
        <position position="94"/>
    </location>
    <ligand>
        <name>AMP</name>
        <dbReference type="ChEBI" id="CHEBI:456215"/>
    </ligand>
</feature>
<dbReference type="PANTHER" id="PTHR23359">
    <property type="entry name" value="NUCLEOTIDE KINASE"/>
    <property type="match status" value="1"/>
</dbReference>
<dbReference type="CDD" id="cd01428">
    <property type="entry name" value="ADK"/>
    <property type="match status" value="1"/>
</dbReference>
<feature type="binding site" evidence="5">
    <location>
        <position position="174"/>
    </location>
    <ligand>
        <name>ATP</name>
        <dbReference type="ChEBI" id="CHEBI:30616"/>
    </ligand>
</feature>
<keyword evidence="5" id="KW-0963">Cytoplasm</keyword>
<feature type="binding site" evidence="5">
    <location>
        <begin position="87"/>
        <end position="90"/>
    </location>
    <ligand>
        <name>AMP</name>
        <dbReference type="ChEBI" id="CHEBI:456215"/>
    </ligand>
</feature>
<dbReference type="SUPFAM" id="SSF52540">
    <property type="entry name" value="P-loop containing nucleoside triphosphate hydrolases"/>
    <property type="match status" value="1"/>
</dbReference>
<feature type="binding site" evidence="5">
    <location>
        <position position="38"/>
    </location>
    <ligand>
        <name>AMP</name>
        <dbReference type="ChEBI" id="CHEBI:456215"/>
    </ligand>
</feature>
<keyword evidence="3 5" id="KW-0547">Nucleotide-binding</keyword>
<feature type="region of interest" description="NMP" evidence="5">
    <location>
        <begin position="32"/>
        <end position="61"/>
    </location>
</feature>
<evidence type="ECO:0000256" key="1">
    <source>
        <dbReference type="ARBA" id="ARBA00022679"/>
    </source>
</evidence>
<dbReference type="NCBIfam" id="NF001381">
    <property type="entry name" value="PRK00279.1-3"/>
    <property type="match status" value="1"/>
</dbReference>
<keyword evidence="1 5" id="KW-0808">Transferase</keyword>
<dbReference type="HAMAP" id="MF_00235">
    <property type="entry name" value="Adenylate_kinase_Adk"/>
    <property type="match status" value="1"/>
</dbReference>
<dbReference type="InterPro" id="IPR033690">
    <property type="entry name" value="Adenylat_kinase_CS"/>
</dbReference>
<comment type="function">
    <text evidence="5">Catalyzes the reversible transfer of the terminal phosphate group between ATP and AMP. Plays an important role in cellular energy homeostasis and in adenine nucleotide metabolism.</text>
</comment>
<dbReference type="Gene3D" id="3.40.50.300">
    <property type="entry name" value="P-loop containing nucleotide triphosphate hydrolases"/>
    <property type="match status" value="1"/>
</dbReference>
<comment type="pathway">
    <text evidence="5">Purine metabolism; AMP biosynthesis via salvage pathway; AMP from ADP: step 1/1.</text>
</comment>
<keyword evidence="2 5" id="KW-0545">Nucleotide biosynthesis</keyword>
<name>A0ABT9NFC9_9ACTO</name>
<dbReference type="Pfam" id="PF00406">
    <property type="entry name" value="ADK"/>
    <property type="match status" value="1"/>
</dbReference>
<feature type="binding site" evidence="5">
    <location>
        <begin position="59"/>
        <end position="61"/>
    </location>
    <ligand>
        <name>AMP</name>
        <dbReference type="ChEBI" id="CHEBI:456215"/>
    </ligand>
</feature>
<keyword evidence="9" id="KW-1185">Reference proteome</keyword>
<dbReference type="RefSeq" id="WP_307682155.1">
    <property type="nucleotide sequence ID" value="NZ_JAUSQX010000001.1"/>
</dbReference>
<evidence type="ECO:0000313" key="8">
    <source>
        <dbReference type="EMBL" id="MDP9805902.1"/>
    </source>
</evidence>
<reference evidence="8 9" key="1">
    <citation type="submission" date="2023-07" db="EMBL/GenBank/DDBJ databases">
        <title>Sequencing the genomes of 1000 actinobacteria strains.</title>
        <authorList>
            <person name="Klenk H.-P."/>
        </authorList>
    </citation>
    <scope>NUCLEOTIDE SEQUENCE [LARGE SCALE GENOMIC DNA]</scope>
    <source>
        <strain evidence="8 9">DSM 17163</strain>
    </source>
</reference>
<dbReference type="EC" id="2.7.4.3" evidence="5 7"/>
<feature type="binding site" evidence="5">
    <location>
        <position position="146"/>
    </location>
    <ligand>
        <name>AMP</name>
        <dbReference type="ChEBI" id="CHEBI:456215"/>
    </ligand>
</feature>
<evidence type="ECO:0000256" key="4">
    <source>
        <dbReference type="ARBA" id="ARBA00022777"/>
    </source>
</evidence>
<comment type="caution">
    <text evidence="8">The sequence shown here is derived from an EMBL/GenBank/DDBJ whole genome shotgun (WGS) entry which is preliminary data.</text>
</comment>
<dbReference type="PROSITE" id="PS00113">
    <property type="entry name" value="ADENYLATE_KINASE"/>
    <property type="match status" value="1"/>
</dbReference>
<keyword evidence="5 7" id="KW-0067">ATP-binding</keyword>
<comment type="subunit">
    <text evidence="5 7">Monomer.</text>
</comment>
<sequence length="199" mass="22187">MNYRLVIVGPPGAGKGTQAKNVSEDLGITWISSGELFREAIRSGSEIGEMIASYIDNGNLVPDEVTDAMIKNHLEEIDPRHGFLLDGYPRTLSQVDALDSMLEAHNAPLDAVIELKIPDEEIVGRLLSRAQKEGRKDDTEDVIRHRIAVYHEKTEPLLKVYRDRDLLVGIDGLGTIDEVRNRLVDNTRAFLRENGESAE</sequence>
<evidence type="ECO:0000313" key="9">
    <source>
        <dbReference type="Proteomes" id="UP001243212"/>
    </source>
</evidence>
<evidence type="ECO:0000256" key="2">
    <source>
        <dbReference type="ARBA" id="ARBA00022727"/>
    </source>
</evidence>
<feature type="binding site" evidence="5">
    <location>
        <begin position="12"/>
        <end position="17"/>
    </location>
    <ligand>
        <name>ATP</name>
        <dbReference type="ChEBI" id="CHEBI:30616"/>
    </ligand>
</feature>
<dbReference type="EMBL" id="JAUSQX010000001">
    <property type="protein sequence ID" value="MDP9805902.1"/>
    <property type="molecule type" value="Genomic_DNA"/>
</dbReference>
<protein>
    <recommendedName>
        <fullName evidence="5 7">Adenylate kinase</fullName>
        <shortName evidence="5">AK</shortName>
        <ecNumber evidence="5 7">2.7.4.3</ecNumber>
    </recommendedName>
    <alternativeName>
        <fullName evidence="5">ATP-AMP transphosphorylase</fullName>
    </alternativeName>
    <alternativeName>
        <fullName evidence="5">ATP:AMP phosphotransferase</fullName>
    </alternativeName>
    <alternativeName>
        <fullName evidence="5">Adenylate monophosphate kinase</fullName>
    </alternativeName>
</protein>
<comment type="similarity">
    <text evidence="5 6">Belongs to the adenylate kinase family.</text>
</comment>
<dbReference type="InterPro" id="IPR000850">
    <property type="entry name" value="Adenylat/UMP-CMP_kin"/>
</dbReference>
<dbReference type="NCBIfam" id="NF011105">
    <property type="entry name" value="PRK14532.1"/>
    <property type="match status" value="1"/>
</dbReference>
<accession>A0ABT9NFC9</accession>
<keyword evidence="4 5" id="KW-0418">Kinase</keyword>
<comment type="catalytic activity">
    <reaction evidence="5 7">
        <text>AMP + ATP = 2 ADP</text>
        <dbReference type="Rhea" id="RHEA:12973"/>
        <dbReference type="ChEBI" id="CHEBI:30616"/>
        <dbReference type="ChEBI" id="CHEBI:456215"/>
        <dbReference type="ChEBI" id="CHEBI:456216"/>
        <dbReference type="EC" id="2.7.4.3"/>
    </reaction>
</comment>
<evidence type="ECO:0000256" key="3">
    <source>
        <dbReference type="ARBA" id="ARBA00022741"/>
    </source>
</evidence>
<comment type="subcellular location">
    <subcellularLocation>
        <location evidence="5 7">Cytoplasm</location>
    </subcellularLocation>
</comment>
<dbReference type="GO" id="GO:0004017">
    <property type="term" value="F:AMP kinase activity"/>
    <property type="evidence" value="ECO:0007669"/>
    <property type="project" value="UniProtKB-EC"/>
</dbReference>
<gene>
    <name evidence="5" type="primary">adk</name>
    <name evidence="8" type="ORF">J2S70_000484</name>
</gene>
<organism evidence="8 9">
    <name type="scientific">Trueperella bonasi</name>
    <dbReference type="NCBI Taxonomy" id="312286"/>
    <lineage>
        <taxon>Bacteria</taxon>
        <taxon>Bacillati</taxon>
        <taxon>Actinomycetota</taxon>
        <taxon>Actinomycetes</taxon>
        <taxon>Actinomycetales</taxon>
        <taxon>Actinomycetaceae</taxon>
        <taxon>Trueperella</taxon>
    </lineage>
</organism>
<feature type="binding site" evidence="5">
    <location>
        <position position="135"/>
    </location>
    <ligand>
        <name>AMP</name>
        <dbReference type="ChEBI" id="CHEBI:456215"/>
    </ligand>
</feature>
<evidence type="ECO:0000256" key="7">
    <source>
        <dbReference type="RuleBase" id="RU003331"/>
    </source>
</evidence>